<feature type="compositionally biased region" description="Low complexity" evidence="1">
    <location>
        <begin position="257"/>
        <end position="276"/>
    </location>
</feature>
<dbReference type="STRING" id="102285.A0A0R3TBV0"/>
<evidence type="ECO:0000256" key="2">
    <source>
        <dbReference type="SAM" id="Phobius"/>
    </source>
</evidence>
<sequence>MQSDVSVLACTSQNRPHFIRGLKKESGVLDGPTDLKNVFLSQLNSKSSSFHHSFSYVQSEPQKVPLDSVDTLLRTKSYDELPSNSDNDLNELLQFVSERSTFSDEKPPVDSSNSFWLSNPSPPIPLIKDEEPTKPTKLPAVDQIMKFHSREPPSMENHLYPMPQSSTMDKLPSFFEQINFGSPVITTVQSVMSTQSPEVSPSLSCKPLQSTQLFQSKSEETSTQSTVQYCSPQTWNWRSGKETDATSQKPQPRFILPNTSRPVSTTTTTDAPSSKPTVLVPINNQSNVGCTNCGGSLLLLPLAVAAALQQQKQQTNTVLAQIPTGTTQFLLIRTNPPTSVETSKAITTHTSAVGVITPAKGNRGVVNIRLCICIFVFLLFDFGRLLLPIFI</sequence>
<dbReference type="WBParaSite" id="HNAJ_0000453901-mRNA-1">
    <property type="protein sequence ID" value="HNAJ_0000453901-mRNA-1"/>
    <property type="gene ID" value="HNAJ_0000453901"/>
</dbReference>
<evidence type="ECO:0000256" key="1">
    <source>
        <dbReference type="SAM" id="MobiDB-lite"/>
    </source>
</evidence>
<evidence type="ECO:0000313" key="3">
    <source>
        <dbReference type="EMBL" id="VDO00397.1"/>
    </source>
</evidence>
<feature type="region of interest" description="Disordered" evidence="1">
    <location>
        <begin position="238"/>
        <end position="276"/>
    </location>
</feature>
<organism evidence="5">
    <name type="scientific">Rodentolepis nana</name>
    <name type="common">Dwarf tapeworm</name>
    <name type="synonym">Hymenolepis nana</name>
    <dbReference type="NCBI Taxonomy" id="102285"/>
    <lineage>
        <taxon>Eukaryota</taxon>
        <taxon>Metazoa</taxon>
        <taxon>Spiralia</taxon>
        <taxon>Lophotrochozoa</taxon>
        <taxon>Platyhelminthes</taxon>
        <taxon>Cestoda</taxon>
        <taxon>Eucestoda</taxon>
        <taxon>Cyclophyllidea</taxon>
        <taxon>Hymenolepididae</taxon>
        <taxon>Rodentolepis</taxon>
    </lineage>
</organism>
<feature type="transmembrane region" description="Helical" evidence="2">
    <location>
        <begin position="366"/>
        <end position="387"/>
    </location>
</feature>
<accession>A0A0R3TBV0</accession>
<reference evidence="3 4" key="2">
    <citation type="submission" date="2018-11" db="EMBL/GenBank/DDBJ databases">
        <authorList>
            <consortium name="Pathogen Informatics"/>
        </authorList>
    </citation>
    <scope>NUCLEOTIDE SEQUENCE [LARGE SCALE GENOMIC DNA]</scope>
</reference>
<proteinExistence type="predicted"/>
<dbReference type="OrthoDB" id="3437960at2759"/>
<dbReference type="AlphaFoldDB" id="A0A0R3TBV0"/>
<name>A0A0R3TBV0_RODNA</name>
<evidence type="ECO:0000313" key="4">
    <source>
        <dbReference type="Proteomes" id="UP000278807"/>
    </source>
</evidence>
<reference evidence="5" key="1">
    <citation type="submission" date="2017-02" db="UniProtKB">
        <authorList>
            <consortium name="WormBaseParasite"/>
        </authorList>
    </citation>
    <scope>IDENTIFICATION</scope>
</reference>
<gene>
    <name evidence="3" type="ORF">HNAJ_LOCUS4537</name>
</gene>
<keyword evidence="4" id="KW-1185">Reference proteome</keyword>
<dbReference type="Proteomes" id="UP000278807">
    <property type="component" value="Unassembled WGS sequence"/>
</dbReference>
<evidence type="ECO:0000313" key="5">
    <source>
        <dbReference type="WBParaSite" id="HNAJ_0000453901-mRNA-1"/>
    </source>
</evidence>
<dbReference type="EMBL" id="UZAE01003269">
    <property type="protein sequence ID" value="VDO00397.1"/>
    <property type="molecule type" value="Genomic_DNA"/>
</dbReference>
<protein>
    <submittedName>
        <fullName evidence="3 5">Uncharacterized protein</fullName>
    </submittedName>
</protein>
<keyword evidence="2" id="KW-0812">Transmembrane</keyword>
<keyword evidence="2" id="KW-1133">Transmembrane helix</keyword>
<keyword evidence="2" id="KW-0472">Membrane</keyword>